<dbReference type="HAMAP" id="MF_00047">
    <property type="entry name" value="Dala_Dala_lig"/>
    <property type="match status" value="1"/>
</dbReference>
<organism evidence="13 14">
    <name type="scientific">Tractidigestivibacter montrealensis</name>
    <dbReference type="NCBI Taxonomy" id="2972466"/>
    <lineage>
        <taxon>Bacteria</taxon>
        <taxon>Bacillati</taxon>
        <taxon>Actinomycetota</taxon>
        <taxon>Coriobacteriia</taxon>
        <taxon>Coriobacteriales</taxon>
        <taxon>Atopobiaceae</taxon>
        <taxon>Tractidigestivibacter</taxon>
    </lineage>
</organism>
<protein>
    <recommendedName>
        <fullName evidence="10">D-alanine--D-alanine ligase</fullName>
        <ecNumber evidence="10">6.3.2.4</ecNumber>
    </recommendedName>
    <alternativeName>
        <fullName evidence="10">D-Ala-D-Ala ligase</fullName>
    </alternativeName>
    <alternativeName>
        <fullName evidence="10">D-alanylalanine synthetase</fullName>
    </alternativeName>
</protein>
<feature type="domain" description="ATP-grasp" evidence="12">
    <location>
        <begin position="109"/>
        <end position="312"/>
    </location>
</feature>
<dbReference type="PANTHER" id="PTHR23132">
    <property type="entry name" value="D-ALANINE--D-ALANINE LIGASE"/>
    <property type="match status" value="1"/>
</dbReference>
<dbReference type="InterPro" id="IPR016185">
    <property type="entry name" value="PreATP-grasp_dom_sf"/>
</dbReference>
<sequence>MTSQDVLGLKVVVIAGGWSDEKKISLDSGRACQKALTEAGFRGVDLLDAADGEFVSKLVAGGYDVAFVAMHGHYGEDGCIQGLLEILHMPYTFSGVLGSAVSTEKEIAKTLYRQAGIPTPRGTDVAAGTKLTDDDTDRIVDELGLPLFVKPAANGSSFGVTRVTSASQLREAVERASAGGDRVLIEECVTGTEITVPVIGNDDPKALPIVEIVTGAEFYNLKVKYEPSSMHHVIPARLEAGVYALAQELALRAHRALGCLGASRSDFIVRKDGTPVILETNTIPGMTENSLLPDSARHGGIEFPELCKKFVEYALEAHGKSEA</sequence>
<dbReference type="Gene3D" id="3.30.470.20">
    <property type="entry name" value="ATP-grasp fold, B domain"/>
    <property type="match status" value="1"/>
</dbReference>
<dbReference type="NCBIfam" id="NF002378">
    <property type="entry name" value="PRK01372.1"/>
    <property type="match status" value="1"/>
</dbReference>
<dbReference type="SUPFAM" id="SSF56059">
    <property type="entry name" value="Glutathione synthetase ATP-binding domain-like"/>
    <property type="match status" value="1"/>
</dbReference>
<dbReference type="InterPro" id="IPR011761">
    <property type="entry name" value="ATP-grasp"/>
</dbReference>
<gene>
    <name evidence="10" type="primary">ddl</name>
    <name evidence="13" type="ORF">NVS32_02945</name>
</gene>
<evidence type="ECO:0000256" key="8">
    <source>
        <dbReference type="ARBA" id="ARBA00022984"/>
    </source>
</evidence>
<evidence type="ECO:0000259" key="12">
    <source>
        <dbReference type="PROSITE" id="PS50975"/>
    </source>
</evidence>
<dbReference type="InterPro" id="IPR011127">
    <property type="entry name" value="Dala_Dala_lig_N"/>
</dbReference>
<dbReference type="InterPro" id="IPR000291">
    <property type="entry name" value="D-Ala_lig_Van_CS"/>
</dbReference>
<dbReference type="InterPro" id="IPR013815">
    <property type="entry name" value="ATP_grasp_subdomain_1"/>
</dbReference>
<accession>A0ABT1Z6R6</accession>
<keyword evidence="9 10" id="KW-0961">Cell wall biogenesis/degradation</keyword>
<evidence type="ECO:0000256" key="6">
    <source>
        <dbReference type="ARBA" id="ARBA00022840"/>
    </source>
</evidence>
<evidence type="ECO:0000256" key="4">
    <source>
        <dbReference type="ARBA" id="ARBA00022598"/>
    </source>
</evidence>
<comment type="function">
    <text evidence="10">Cell wall formation.</text>
</comment>
<dbReference type="PIRSF" id="PIRSF039102">
    <property type="entry name" value="Ddl/VanB"/>
    <property type="match status" value="1"/>
</dbReference>
<dbReference type="EC" id="6.3.2.4" evidence="10"/>
<keyword evidence="6 11" id="KW-0067">ATP-binding</keyword>
<comment type="caution">
    <text evidence="13">The sequence shown here is derived from an EMBL/GenBank/DDBJ whole genome shotgun (WGS) entry which is preliminary data.</text>
</comment>
<evidence type="ECO:0000256" key="9">
    <source>
        <dbReference type="ARBA" id="ARBA00023316"/>
    </source>
</evidence>
<dbReference type="InterPro" id="IPR005905">
    <property type="entry name" value="D_ala_D_ala"/>
</dbReference>
<evidence type="ECO:0000256" key="5">
    <source>
        <dbReference type="ARBA" id="ARBA00022741"/>
    </source>
</evidence>
<dbReference type="PROSITE" id="PS50975">
    <property type="entry name" value="ATP_GRASP"/>
    <property type="match status" value="1"/>
</dbReference>
<dbReference type="Pfam" id="PF01820">
    <property type="entry name" value="Dala_Dala_lig_N"/>
    <property type="match status" value="1"/>
</dbReference>
<evidence type="ECO:0000313" key="13">
    <source>
        <dbReference type="EMBL" id="MCR9035905.1"/>
    </source>
</evidence>
<dbReference type="Gene3D" id="3.30.1490.20">
    <property type="entry name" value="ATP-grasp fold, A domain"/>
    <property type="match status" value="1"/>
</dbReference>
<comment type="catalytic activity">
    <reaction evidence="10">
        <text>2 D-alanine + ATP = D-alanyl-D-alanine + ADP + phosphate + H(+)</text>
        <dbReference type="Rhea" id="RHEA:11224"/>
        <dbReference type="ChEBI" id="CHEBI:15378"/>
        <dbReference type="ChEBI" id="CHEBI:30616"/>
        <dbReference type="ChEBI" id="CHEBI:43474"/>
        <dbReference type="ChEBI" id="CHEBI:57416"/>
        <dbReference type="ChEBI" id="CHEBI:57822"/>
        <dbReference type="ChEBI" id="CHEBI:456216"/>
        <dbReference type="EC" id="6.3.2.4"/>
    </reaction>
</comment>
<keyword evidence="7 10" id="KW-0133">Cell shape</keyword>
<comment type="pathway">
    <text evidence="10">Cell wall biogenesis; peptidoglycan biosynthesis.</text>
</comment>
<dbReference type="PANTHER" id="PTHR23132:SF23">
    <property type="entry name" value="D-ALANINE--D-ALANINE LIGASE B"/>
    <property type="match status" value="1"/>
</dbReference>
<reference evidence="13 14" key="1">
    <citation type="submission" date="2022-08" db="EMBL/GenBank/DDBJ databases">
        <title>Tractidigestivibacter montrealensis type strain KD21.</title>
        <authorList>
            <person name="Diop K."/>
            <person name="Richard C."/>
            <person name="Routy B."/>
        </authorList>
    </citation>
    <scope>NUCLEOTIDE SEQUENCE [LARGE SCALE GENOMIC DNA]</scope>
    <source>
        <strain evidence="13 14">KD21</strain>
    </source>
</reference>
<evidence type="ECO:0000313" key="14">
    <source>
        <dbReference type="Proteomes" id="UP001204320"/>
    </source>
</evidence>
<keyword evidence="14" id="KW-1185">Reference proteome</keyword>
<evidence type="ECO:0000256" key="3">
    <source>
        <dbReference type="ARBA" id="ARBA00022490"/>
    </source>
</evidence>
<dbReference type="PROSITE" id="PS00844">
    <property type="entry name" value="DALA_DALA_LIGASE_2"/>
    <property type="match status" value="1"/>
</dbReference>
<keyword evidence="3 10" id="KW-0963">Cytoplasm</keyword>
<comment type="subcellular location">
    <subcellularLocation>
        <location evidence="1 10">Cytoplasm</location>
    </subcellularLocation>
</comment>
<name>A0ABT1Z6R6_9ACTN</name>
<dbReference type="EMBL" id="JANSKA010000001">
    <property type="protein sequence ID" value="MCR9035905.1"/>
    <property type="molecule type" value="Genomic_DNA"/>
</dbReference>
<dbReference type="Pfam" id="PF07478">
    <property type="entry name" value="Dala_Dala_lig_C"/>
    <property type="match status" value="1"/>
</dbReference>
<dbReference type="Gene3D" id="3.40.50.20">
    <property type="match status" value="1"/>
</dbReference>
<dbReference type="InterPro" id="IPR011095">
    <property type="entry name" value="Dala_Dala_lig_C"/>
</dbReference>
<evidence type="ECO:0000256" key="11">
    <source>
        <dbReference type="PROSITE-ProRule" id="PRU00409"/>
    </source>
</evidence>
<dbReference type="GO" id="GO:0016874">
    <property type="term" value="F:ligase activity"/>
    <property type="evidence" value="ECO:0007669"/>
    <property type="project" value="UniProtKB-KW"/>
</dbReference>
<comment type="similarity">
    <text evidence="2 10">Belongs to the D-alanine--D-alanine ligase family.</text>
</comment>
<dbReference type="Proteomes" id="UP001204320">
    <property type="component" value="Unassembled WGS sequence"/>
</dbReference>
<evidence type="ECO:0000256" key="2">
    <source>
        <dbReference type="ARBA" id="ARBA00010871"/>
    </source>
</evidence>
<dbReference type="SUPFAM" id="SSF52440">
    <property type="entry name" value="PreATP-grasp domain"/>
    <property type="match status" value="1"/>
</dbReference>
<evidence type="ECO:0000256" key="10">
    <source>
        <dbReference type="HAMAP-Rule" id="MF_00047"/>
    </source>
</evidence>
<evidence type="ECO:0000256" key="7">
    <source>
        <dbReference type="ARBA" id="ARBA00022960"/>
    </source>
</evidence>
<keyword evidence="5 11" id="KW-0547">Nucleotide-binding</keyword>
<evidence type="ECO:0000256" key="1">
    <source>
        <dbReference type="ARBA" id="ARBA00004496"/>
    </source>
</evidence>
<dbReference type="PROSITE" id="PS00843">
    <property type="entry name" value="DALA_DALA_LIGASE_1"/>
    <property type="match status" value="1"/>
</dbReference>
<dbReference type="NCBIfam" id="TIGR01205">
    <property type="entry name" value="D_ala_D_alaTIGR"/>
    <property type="match status" value="1"/>
</dbReference>
<keyword evidence="8 10" id="KW-0573">Peptidoglycan synthesis</keyword>
<proteinExistence type="inferred from homology"/>
<keyword evidence="4 10" id="KW-0436">Ligase</keyword>
<dbReference type="RefSeq" id="WP_258498578.1">
    <property type="nucleotide sequence ID" value="NZ_JANSKA010000001.1"/>
</dbReference>